<keyword evidence="2" id="KW-1185">Reference proteome</keyword>
<protein>
    <submittedName>
        <fullName evidence="1">Uncharacterized protein</fullName>
    </submittedName>
</protein>
<proteinExistence type="predicted"/>
<evidence type="ECO:0000313" key="2">
    <source>
        <dbReference type="Proteomes" id="UP000356253"/>
    </source>
</evidence>
<comment type="caution">
    <text evidence="1">The sequence shown here is derived from an EMBL/GenBank/DDBJ whole genome shotgun (WGS) entry which is preliminary data.</text>
</comment>
<gene>
    <name evidence="1" type="ORF">FVB9532_02133</name>
</gene>
<evidence type="ECO:0000313" key="1">
    <source>
        <dbReference type="EMBL" id="VVV00857.1"/>
    </source>
</evidence>
<name>A0AC61Y8N4_9FLAO</name>
<dbReference type="Proteomes" id="UP000356253">
    <property type="component" value="Unassembled WGS sequence"/>
</dbReference>
<reference evidence="1" key="1">
    <citation type="submission" date="2019-09" db="EMBL/GenBank/DDBJ databases">
        <authorList>
            <person name="Rodrigo-Torres L."/>
            <person name="Arahal R. D."/>
            <person name="Lucena T."/>
        </authorList>
    </citation>
    <scope>NUCLEOTIDE SEQUENCE</scope>
    <source>
        <strain evidence="1">ISS653</strain>
    </source>
</reference>
<organism evidence="1 2">
    <name type="scientific">Mesonia oceanica</name>
    <dbReference type="NCBI Taxonomy" id="2687242"/>
    <lineage>
        <taxon>Bacteria</taxon>
        <taxon>Pseudomonadati</taxon>
        <taxon>Bacteroidota</taxon>
        <taxon>Flavobacteriia</taxon>
        <taxon>Flavobacteriales</taxon>
        <taxon>Flavobacteriaceae</taxon>
        <taxon>Mesonia</taxon>
    </lineage>
</organism>
<accession>A0AC61Y8N4</accession>
<sequence length="235" mass="26960">MPFCVNKVKSKFKNSARAKPKSPYLFTRNKPYTNRSCTFDNAMKIFSKNNNTEHENRLRLQKLVDNAKKSDIPIGWKKETFAVGGLSEVGFSKNHPELLLIVSSQGRGVIDCSKFELTERDNDTDYDWFNSYELWSLGIGKLANEKITVSGLCGGGLPLLNKSGDRIQYMATEWPIIDLIFEPNFKSIYKEDDGKHCFRIFHDYELRAFGFSTNGEYFITATSSEINVYRKEKTV</sequence>
<dbReference type="EMBL" id="CABVMM010000008">
    <property type="protein sequence ID" value="VVV00857.1"/>
    <property type="molecule type" value="Genomic_DNA"/>
</dbReference>